<feature type="compositionally biased region" description="Low complexity" evidence="6">
    <location>
        <begin position="58"/>
        <end position="70"/>
    </location>
</feature>
<evidence type="ECO:0000256" key="5">
    <source>
        <dbReference type="PROSITE-ProRule" id="PRU01240"/>
    </source>
</evidence>
<evidence type="ECO:0000256" key="4">
    <source>
        <dbReference type="ARBA" id="ARBA00022825"/>
    </source>
</evidence>
<feature type="active site" description="Charge relay system" evidence="5">
    <location>
        <position position="532"/>
    </location>
</feature>
<comment type="similarity">
    <text evidence="1 5">Belongs to the peptidase S8 family.</text>
</comment>
<feature type="active site" description="Charge relay system" evidence="5">
    <location>
        <position position="362"/>
    </location>
</feature>
<dbReference type="InterPro" id="IPR000209">
    <property type="entry name" value="Peptidase_S8/S53_dom"/>
</dbReference>
<proteinExistence type="inferred from homology"/>
<evidence type="ECO:0000256" key="2">
    <source>
        <dbReference type="ARBA" id="ARBA00022670"/>
    </source>
</evidence>
<feature type="compositionally biased region" description="Low complexity" evidence="6">
    <location>
        <begin position="28"/>
        <end position="50"/>
    </location>
</feature>
<keyword evidence="9" id="KW-1185">Reference proteome</keyword>
<reference evidence="9" key="2">
    <citation type="submission" date="2023-07" db="EMBL/GenBank/DDBJ databases">
        <title>Duganella aceri sp. nov., isolated from tree sap.</title>
        <authorList>
            <person name="Kim I.S."/>
        </authorList>
    </citation>
    <scope>NUCLEOTIDE SEQUENCE [LARGE SCALE GENOMIC DNA]</scope>
    <source>
        <strain evidence="9">SAP-35</strain>
    </source>
</reference>
<dbReference type="InterPro" id="IPR036852">
    <property type="entry name" value="Peptidase_S8/S53_dom_sf"/>
</dbReference>
<dbReference type="PRINTS" id="PR00723">
    <property type="entry name" value="SUBTILISIN"/>
</dbReference>
<accession>A0ABX0FMC9</accession>
<gene>
    <name evidence="8" type="ORF">GW587_15680</name>
</gene>
<dbReference type="PROSITE" id="PS51892">
    <property type="entry name" value="SUBTILASE"/>
    <property type="match status" value="1"/>
</dbReference>
<keyword evidence="2 5" id="KW-0645">Protease</keyword>
<evidence type="ECO:0000313" key="8">
    <source>
        <dbReference type="EMBL" id="NGZ85685.1"/>
    </source>
</evidence>
<protein>
    <submittedName>
        <fullName evidence="8">S8 family serine peptidase</fullName>
    </submittedName>
</protein>
<comment type="caution">
    <text evidence="8">The sequence shown here is derived from an EMBL/GenBank/DDBJ whole genome shotgun (WGS) entry which is preliminary data.</text>
</comment>
<sequence>MPKNPNGGASMPSDPSFSSDGESAAPPTESTGRRTGSSSGAGSVGTTGEARFGDHTGGADSAGGDAASRGDGTGAGRAIGSRKKQFVIAPRHPPEGLQAMSFQPLQFSTLESALRNSSDIEVVDTVGPKSVVSALADGMGGSQGVLVARMTEQKAAALHQQGAGRLLVERDQNLSLMEPSLRQPGLVTGVTPTAGNGPVLNAVISVLGKDGAPQADAEVSLFGSLLPASGTTDANGRVTLSLFGETAQTVQGLYVKPKADYWSFYQRDPDISSDEVNVVALRALSDWPSLAGFPRQRAYGWGQKAMRLDQLPGAYRGQGIKIAIIDSGAATTHDNLHDIRFGFDVINKKTNPDSWDQDTLGHGSHCAGVIAAADITSGIRGFAPDAEVHACKLFPGGQVSQLIDALEYCIDKQIDVVNLSLGGAEVSEALEQQIVRAKRAGIACIVAAGNSGGPVQYPASSPNVLAVAAIGKLDEFPADSYHAQTLDANVDAYGFFTAKFSCFGPQVAVCGPGVAITSCVPPNNFAAWDGTSMATPHITGLAALSFAHHPDFQTGLYKTRGPERVERLFQIIRASAHRVSLGDQSRTGFGLPDVLMAVGLQGQPGQQPPPRAVAPQAAGLIAPMMAPMITPLMATQMTPQSLAGGTVYDPFAMDPATAAARAAYAAYAPWYQQRPLGGMPFGGVVW</sequence>
<evidence type="ECO:0000313" key="9">
    <source>
        <dbReference type="Proteomes" id="UP000666369"/>
    </source>
</evidence>
<dbReference type="PANTHER" id="PTHR43806">
    <property type="entry name" value="PEPTIDASE S8"/>
    <property type="match status" value="1"/>
</dbReference>
<reference evidence="8 9" key="1">
    <citation type="submission" date="2020-01" db="EMBL/GenBank/DDBJ databases">
        <authorList>
            <person name="Lee S.D."/>
        </authorList>
    </citation>
    <scope>NUCLEOTIDE SEQUENCE [LARGE SCALE GENOMIC DNA]</scope>
    <source>
        <strain evidence="8 9">SAP-35</strain>
    </source>
</reference>
<feature type="active site" description="Charge relay system" evidence="5">
    <location>
        <position position="326"/>
    </location>
</feature>
<evidence type="ECO:0000256" key="1">
    <source>
        <dbReference type="ARBA" id="ARBA00011073"/>
    </source>
</evidence>
<feature type="region of interest" description="Disordered" evidence="6">
    <location>
        <begin position="1"/>
        <end position="82"/>
    </location>
</feature>
<evidence type="ECO:0000259" key="7">
    <source>
        <dbReference type="Pfam" id="PF00082"/>
    </source>
</evidence>
<name>A0ABX0FMC9_9BURK</name>
<evidence type="ECO:0000256" key="6">
    <source>
        <dbReference type="SAM" id="MobiDB-lite"/>
    </source>
</evidence>
<dbReference type="Pfam" id="PF00082">
    <property type="entry name" value="Peptidase_S8"/>
    <property type="match status" value="1"/>
</dbReference>
<dbReference type="InterPro" id="IPR023828">
    <property type="entry name" value="Peptidase_S8_Ser-AS"/>
</dbReference>
<keyword evidence="3 5" id="KW-0378">Hydrolase</keyword>
<dbReference type="PROSITE" id="PS00138">
    <property type="entry name" value="SUBTILASE_SER"/>
    <property type="match status" value="1"/>
</dbReference>
<dbReference type="SUPFAM" id="SSF52743">
    <property type="entry name" value="Subtilisin-like"/>
    <property type="match status" value="1"/>
</dbReference>
<dbReference type="PROSITE" id="PS00137">
    <property type="entry name" value="SUBTILASE_HIS"/>
    <property type="match status" value="1"/>
</dbReference>
<organism evidence="8 9">
    <name type="scientific">Duganella aceris</name>
    <dbReference type="NCBI Taxonomy" id="2703883"/>
    <lineage>
        <taxon>Bacteria</taxon>
        <taxon>Pseudomonadati</taxon>
        <taxon>Pseudomonadota</taxon>
        <taxon>Betaproteobacteria</taxon>
        <taxon>Burkholderiales</taxon>
        <taxon>Oxalobacteraceae</taxon>
        <taxon>Telluria group</taxon>
        <taxon>Duganella</taxon>
    </lineage>
</organism>
<keyword evidence="4 5" id="KW-0720">Serine protease</keyword>
<dbReference type="RefSeq" id="WP_166104746.1">
    <property type="nucleotide sequence ID" value="NZ_JAADJT010000006.1"/>
</dbReference>
<dbReference type="InterPro" id="IPR050131">
    <property type="entry name" value="Peptidase_S8_subtilisin-like"/>
</dbReference>
<dbReference type="InterPro" id="IPR022398">
    <property type="entry name" value="Peptidase_S8_His-AS"/>
</dbReference>
<feature type="domain" description="Peptidase S8/S53" evidence="7">
    <location>
        <begin position="317"/>
        <end position="553"/>
    </location>
</feature>
<dbReference type="PANTHER" id="PTHR43806:SF11">
    <property type="entry name" value="CEREVISIN-RELATED"/>
    <property type="match status" value="1"/>
</dbReference>
<dbReference type="EMBL" id="JAADJT010000006">
    <property type="protein sequence ID" value="NGZ85685.1"/>
    <property type="molecule type" value="Genomic_DNA"/>
</dbReference>
<dbReference type="Gene3D" id="3.40.50.200">
    <property type="entry name" value="Peptidase S8/S53 domain"/>
    <property type="match status" value="1"/>
</dbReference>
<dbReference type="InterPro" id="IPR015500">
    <property type="entry name" value="Peptidase_S8_subtilisin-rel"/>
</dbReference>
<evidence type="ECO:0000256" key="3">
    <source>
        <dbReference type="ARBA" id="ARBA00022801"/>
    </source>
</evidence>
<dbReference type="Proteomes" id="UP000666369">
    <property type="component" value="Unassembled WGS sequence"/>
</dbReference>